<dbReference type="EMBL" id="CP036274">
    <property type="protein sequence ID" value="QDU25801.1"/>
    <property type="molecule type" value="Genomic_DNA"/>
</dbReference>
<gene>
    <name evidence="2" type="ORF">ETAA8_08720</name>
</gene>
<dbReference type="Pfam" id="PF12836">
    <property type="entry name" value="HHH_3"/>
    <property type="match status" value="1"/>
</dbReference>
<dbReference type="Gene3D" id="1.10.150.320">
    <property type="entry name" value="Photosystem II 12 kDa extrinsic protein"/>
    <property type="match status" value="1"/>
</dbReference>
<dbReference type="RefSeq" id="WP_202921545.1">
    <property type="nucleotide sequence ID" value="NZ_CP036274.1"/>
</dbReference>
<dbReference type="SUPFAM" id="SSF47781">
    <property type="entry name" value="RuvA domain 2-like"/>
    <property type="match status" value="1"/>
</dbReference>
<reference evidence="2 3" key="1">
    <citation type="submission" date="2019-02" db="EMBL/GenBank/DDBJ databases">
        <title>Deep-cultivation of Planctomycetes and their phenomic and genomic characterization uncovers novel biology.</title>
        <authorList>
            <person name="Wiegand S."/>
            <person name="Jogler M."/>
            <person name="Boedeker C."/>
            <person name="Pinto D."/>
            <person name="Vollmers J."/>
            <person name="Rivas-Marin E."/>
            <person name="Kohn T."/>
            <person name="Peeters S.H."/>
            <person name="Heuer A."/>
            <person name="Rast P."/>
            <person name="Oberbeckmann S."/>
            <person name="Bunk B."/>
            <person name="Jeske O."/>
            <person name="Meyerdierks A."/>
            <person name="Storesund J.E."/>
            <person name="Kallscheuer N."/>
            <person name="Luecker S."/>
            <person name="Lage O.M."/>
            <person name="Pohl T."/>
            <person name="Merkel B.J."/>
            <person name="Hornburger P."/>
            <person name="Mueller R.-W."/>
            <person name="Bruemmer F."/>
            <person name="Labrenz M."/>
            <person name="Spormann A.M."/>
            <person name="Op den Camp H."/>
            <person name="Overmann J."/>
            <person name="Amann R."/>
            <person name="Jetten M.S.M."/>
            <person name="Mascher T."/>
            <person name="Medema M.H."/>
            <person name="Devos D.P."/>
            <person name="Kaster A.-K."/>
            <person name="Ovreas L."/>
            <person name="Rohde M."/>
            <person name="Galperin M.Y."/>
            <person name="Jogler C."/>
        </authorList>
    </citation>
    <scope>NUCLEOTIDE SEQUENCE [LARGE SCALE GENOMIC DNA]</scope>
    <source>
        <strain evidence="2 3">ETA_A8</strain>
    </source>
</reference>
<dbReference type="GO" id="GO:0015628">
    <property type="term" value="P:protein secretion by the type II secretion system"/>
    <property type="evidence" value="ECO:0007669"/>
    <property type="project" value="TreeGrafter"/>
</dbReference>
<dbReference type="InterPro" id="IPR051675">
    <property type="entry name" value="Endo/Exo/Phosphatase_dom_1"/>
</dbReference>
<evidence type="ECO:0000256" key="1">
    <source>
        <dbReference type="SAM" id="Phobius"/>
    </source>
</evidence>
<dbReference type="Proteomes" id="UP000315017">
    <property type="component" value="Chromosome"/>
</dbReference>
<protein>
    <submittedName>
        <fullName evidence="2">Helix-hairpin-helix motif protein</fullName>
    </submittedName>
</protein>
<dbReference type="AlphaFoldDB" id="A0A517Y6E2"/>
<keyword evidence="1" id="KW-1133">Transmembrane helix</keyword>
<organism evidence="2 3">
    <name type="scientific">Anatilimnocola aggregata</name>
    <dbReference type="NCBI Taxonomy" id="2528021"/>
    <lineage>
        <taxon>Bacteria</taxon>
        <taxon>Pseudomonadati</taxon>
        <taxon>Planctomycetota</taxon>
        <taxon>Planctomycetia</taxon>
        <taxon>Pirellulales</taxon>
        <taxon>Pirellulaceae</taxon>
        <taxon>Anatilimnocola</taxon>
    </lineage>
</organism>
<name>A0A517Y6E2_9BACT</name>
<keyword evidence="1" id="KW-0812">Transmembrane</keyword>
<dbReference type="InterPro" id="IPR010994">
    <property type="entry name" value="RuvA_2-like"/>
</dbReference>
<sequence>MPRPPSAPNNGPRWSLRLADQGTAAVILLVALGYIGVHWWRHQQAESRLVDIDRTPVLVAKFQIDINAADWPEFALLPGVGEVLAKRIVDDRQTNGPFRDWNDLRRVRGIGPKTFEGIKPFLLPLADLNATAGP</sequence>
<feature type="transmembrane region" description="Helical" evidence="1">
    <location>
        <begin position="22"/>
        <end position="40"/>
    </location>
</feature>
<evidence type="ECO:0000313" key="2">
    <source>
        <dbReference type="EMBL" id="QDU25801.1"/>
    </source>
</evidence>
<proteinExistence type="predicted"/>
<keyword evidence="3" id="KW-1185">Reference proteome</keyword>
<dbReference type="GO" id="GO:0015627">
    <property type="term" value="C:type II protein secretion system complex"/>
    <property type="evidence" value="ECO:0007669"/>
    <property type="project" value="TreeGrafter"/>
</dbReference>
<dbReference type="PANTHER" id="PTHR21180:SF32">
    <property type="entry name" value="ENDONUCLEASE_EXONUCLEASE_PHOSPHATASE FAMILY DOMAIN-CONTAINING PROTEIN 1"/>
    <property type="match status" value="1"/>
</dbReference>
<keyword evidence="1" id="KW-0472">Membrane</keyword>
<evidence type="ECO:0000313" key="3">
    <source>
        <dbReference type="Proteomes" id="UP000315017"/>
    </source>
</evidence>
<dbReference type="KEGG" id="aagg:ETAA8_08720"/>
<accession>A0A517Y6E2</accession>
<dbReference type="PANTHER" id="PTHR21180">
    <property type="entry name" value="ENDONUCLEASE/EXONUCLEASE/PHOSPHATASE FAMILY DOMAIN-CONTAINING PROTEIN 1"/>
    <property type="match status" value="1"/>
</dbReference>